<reference evidence="1" key="1">
    <citation type="submission" date="2022-07" db="EMBL/GenBank/DDBJ databases">
        <title>Phylogenomic reconstructions and comparative analyses of Kickxellomycotina fungi.</title>
        <authorList>
            <person name="Reynolds N.K."/>
            <person name="Stajich J.E."/>
            <person name="Barry K."/>
            <person name="Grigoriev I.V."/>
            <person name="Crous P."/>
            <person name="Smith M.E."/>
        </authorList>
    </citation>
    <scope>NUCLEOTIDE SEQUENCE</scope>
    <source>
        <strain evidence="1">CBS 102833</strain>
    </source>
</reference>
<evidence type="ECO:0000313" key="1">
    <source>
        <dbReference type="EMBL" id="KAJ2801742.1"/>
    </source>
</evidence>
<keyword evidence="2" id="KW-1185">Reference proteome</keyword>
<name>A0ACC1L758_9FUNG</name>
<dbReference type="Proteomes" id="UP001140096">
    <property type="component" value="Unassembled WGS sequence"/>
</dbReference>
<dbReference type="EMBL" id="JANBUP010002128">
    <property type="protein sequence ID" value="KAJ2801742.1"/>
    <property type="molecule type" value="Genomic_DNA"/>
</dbReference>
<proteinExistence type="predicted"/>
<feature type="non-terminal residue" evidence="1">
    <location>
        <position position="189"/>
    </location>
</feature>
<organism evidence="1 2">
    <name type="scientific">Coemansia furcata</name>
    <dbReference type="NCBI Taxonomy" id="417177"/>
    <lineage>
        <taxon>Eukaryota</taxon>
        <taxon>Fungi</taxon>
        <taxon>Fungi incertae sedis</taxon>
        <taxon>Zoopagomycota</taxon>
        <taxon>Kickxellomycotina</taxon>
        <taxon>Kickxellomycetes</taxon>
        <taxon>Kickxellales</taxon>
        <taxon>Kickxellaceae</taxon>
        <taxon>Coemansia</taxon>
    </lineage>
</organism>
<sequence>MSTAEILKQVTAAVDDFGFDEFDLGDLPAYDANAAVGSRNGKKLKRPQPGQAPPAAVSKAPAAPLPRMPPQPQASAGELEPVTDRKSVAHKKSGGSWWQWGREDAQAAAQQSESDRDRRSSPSPPTSTGQQPIVVAKPKSATESHTNATPPVPVHLQHAQTAPSMTASSEPSPSMSLKGKLPSPIAFLR</sequence>
<evidence type="ECO:0000313" key="2">
    <source>
        <dbReference type="Proteomes" id="UP001140096"/>
    </source>
</evidence>
<protein>
    <submittedName>
        <fullName evidence="1">Uncharacterized protein</fullName>
    </submittedName>
</protein>
<comment type="caution">
    <text evidence="1">The sequence shown here is derived from an EMBL/GenBank/DDBJ whole genome shotgun (WGS) entry which is preliminary data.</text>
</comment>
<gene>
    <name evidence="1" type="ORF">H4S07_004854</name>
</gene>
<accession>A0ACC1L758</accession>